<name>A0A1J3JGT0_NOCCA</name>
<dbReference type="AlphaFoldDB" id="A0A1J3JGT0"/>
<evidence type="ECO:0000256" key="1">
    <source>
        <dbReference type="SAM" id="MobiDB-lite"/>
    </source>
</evidence>
<evidence type="ECO:0000313" key="2">
    <source>
        <dbReference type="EMBL" id="JAU91631.1"/>
    </source>
</evidence>
<gene>
    <name evidence="2" type="ORF">MP_TR17299_c3_g1_i1_g.49195</name>
</gene>
<protein>
    <submittedName>
        <fullName evidence="2">Uncharacterized protein</fullName>
    </submittedName>
</protein>
<dbReference type="EMBL" id="GEVM01014307">
    <property type="protein sequence ID" value="JAU91631.1"/>
    <property type="molecule type" value="Transcribed_RNA"/>
</dbReference>
<accession>A0A1J3JGT0</accession>
<organism evidence="2">
    <name type="scientific">Noccaea caerulescens</name>
    <name type="common">Alpine penny-cress</name>
    <name type="synonym">Thlaspi caerulescens</name>
    <dbReference type="NCBI Taxonomy" id="107243"/>
    <lineage>
        <taxon>Eukaryota</taxon>
        <taxon>Viridiplantae</taxon>
        <taxon>Streptophyta</taxon>
        <taxon>Embryophyta</taxon>
        <taxon>Tracheophyta</taxon>
        <taxon>Spermatophyta</taxon>
        <taxon>Magnoliopsida</taxon>
        <taxon>eudicotyledons</taxon>
        <taxon>Gunneridae</taxon>
        <taxon>Pentapetalae</taxon>
        <taxon>rosids</taxon>
        <taxon>malvids</taxon>
        <taxon>Brassicales</taxon>
        <taxon>Brassicaceae</taxon>
        <taxon>Coluteocarpeae</taxon>
        <taxon>Noccaea</taxon>
    </lineage>
</organism>
<proteinExistence type="predicted"/>
<sequence>MIMVMITYLSFSENANGFHLLVCIDSKDANLVHVRELCNHHYKYSKRVEQQHRMLIVCRVRCYQVQDNGNKSEKLAIASELLAVVNLFPPSQPVVDSLVIPKRRPLLPVEEMVCNGEMSEVDDGPGHARGTVEDGENEEPSEEEN</sequence>
<reference evidence="2" key="1">
    <citation type="submission" date="2016-07" db="EMBL/GenBank/DDBJ databases">
        <title>De novo transcriptome assembly of four accessions of the metal hyperaccumulator plant Noccaea caerulescens.</title>
        <authorList>
            <person name="Blande D."/>
            <person name="Halimaa P."/>
            <person name="Tervahauta A.I."/>
            <person name="Aarts M.G."/>
            <person name="Karenlampi S.O."/>
        </authorList>
    </citation>
    <scope>NUCLEOTIDE SEQUENCE</scope>
</reference>
<feature type="compositionally biased region" description="Acidic residues" evidence="1">
    <location>
        <begin position="133"/>
        <end position="145"/>
    </location>
</feature>
<feature type="region of interest" description="Disordered" evidence="1">
    <location>
        <begin position="117"/>
        <end position="145"/>
    </location>
</feature>